<feature type="transmembrane region" description="Helical" evidence="8">
    <location>
        <begin position="81"/>
        <end position="104"/>
    </location>
</feature>
<evidence type="ECO:0000256" key="5">
    <source>
        <dbReference type="ARBA" id="ARBA00023136"/>
    </source>
</evidence>
<comment type="caution">
    <text evidence="8">Lacks conserved residue(s) required for the propagation of feature annotation.</text>
</comment>
<dbReference type="GO" id="GO:0007165">
    <property type="term" value="P:signal transduction"/>
    <property type="evidence" value="ECO:0007669"/>
    <property type="project" value="UniProtKB-KW"/>
</dbReference>
<dbReference type="EMBL" id="WJQU01000004">
    <property type="protein sequence ID" value="KAJ6636370.1"/>
    <property type="molecule type" value="Genomic_DNA"/>
</dbReference>
<comment type="similarity">
    <text evidence="8">Belongs to the insect chemoreceptor superfamily. Gustatory receptor (GR) family.</text>
</comment>
<evidence type="ECO:0000256" key="1">
    <source>
        <dbReference type="ARBA" id="ARBA00004651"/>
    </source>
</evidence>
<keyword evidence="3 8" id="KW-0812">Transmembrane</keyword>
<dbReference type="GO" id="GO:0030424">
    <property type="term" value="C:axon"/>
    <property type="evidence" value="ECO:0007669"/>
    <property type="project" value="TreeGrafter"/>
</dbReference>
<keyword evidence="5 8" id="KW-0472">Membrane</keyword>
<evidence type="ECO:0000256" key="4">
    <source>
        <dbReference type="ARBA" id="ARBA00022989"/>
    </source>
</evidence>
<dbReference type="InterPro" id="IPR013604">
    <property type="entry name" value="7TM_chemorcpt"/>
</dbReference>
<sequence length="379" mass="43519">MMEISEPTLIVFYASRIFGYAPYRLERNASGKITRIISSLVMKSYSIALLFTLVVLCTIGLTNDVEATVSLRMKSTTSRIATVFDVNVVVASCLFGVVSGNIGFRQMLDINRRIKEVDDILFIYIGRDKQAKSRAIKLVLTVYALILSILVNIVNNLYWYIPFYTLYVFLMTLEIQFAHTSWGLGTRYRRLNFALNKMFLKEKSFIQASNVGFTTATINEYRKNENVTNALRRDHAAYLHNIYLKNFAYIHESLGKVVVCISSYFGLALLMLLSSCLLHLIVTAYFLILSLMDEADIDPFHITLQCIWLTFHTFRLLLIVEPCNLMSVELESFWQQLLADETQFTAYGICKIDRGILTTLLWTITTYLVILLQFQKIYG</sequence>
<dbReference type="GO" id="GO:0043025">
    <property type="term" value="C:neuronal cell body"/>
    <property type="evidence" value="ECO:0007669"/>
    <property type="project" value="TreeGrafter"/>
</dbReference>
<feature type="transmembrane region" description="Helical" evidence="8">
    <location>
        <begin position="355"/>
        <end position="374"/>
    </location>
</feature>
<dbReference type="GO" id="GO:0008049">
    <property type="term" value="P:male courtship behavior"/>
    <property type="evidence" value="ECO:0007669"/>
    <property type="project" value="TreeGrafter"/>
</dbReference>
<feature type="transmembrane region" description="Helical" evidence="8">
    <location>
        <begin position="135"/>
        <end position="154"/>
    </location>
</feature>
<dbReference type="GO" id="GO:0050909">
    <property type="term" value="P:sensory perception of taste"/>
    <property type="evidence" value="ECO:0007669"/>
    <property type="project" value="InterPro"/>
</dbReference>
<dbReference type="OrthoDB" id="6478931at2759"/>
<reference evidence="9" key="1">
    <citation type="submission" date="2022-07" db="EMBL/GenBank/DDBJ databases">
        <authorList>
            <person name="Trinca V."/>
            <person name="Uliana J.V.C."/>
            <person name="Torres T.T."/>
            <person name="Ward R.J."/>
            <person name="Monesi N."/>
        </authorList>
    </citation>
    <scope>NUCLEOTIDE SEQUENCE</scope>
    <source>
        <strain evidence="9">HSMRA1968</strain>
        <tissue evidence="9">Whole embryos</tissue>
    </source>
</reference>
<evidence type="ECO:0000256" key="6">
    <source>
        <dbReference type="ARBA" id="ARBA00023170"/>
    </source>
</evidence>
<dbReference type="Proteomes" id="UP001151699">
    <property type="component" value="Chromosome C"/>
</dbReference>
<organism evidence="9 10">
    <name type="scientific">Pseudolycoriella hygida</name>
    <dbReference type="NCBI Taxonomy" id="35572"/>
    <lineage>
        <taxon>Eukaryota</taxon>
        <taxon>Metazoa</taxon>
        <taxon>Ecdysozoa</taxon>
        <taxon>Arthropoda</taxon>
        <taxon>Hexapoda</taxon>
        <taxon>Insecta</taxon>
        <taxon>Pterygota</taxon>
        <taxon>Neoptera</taxon>
        <taxon>Endopterygota</taxon>
        <taxon>Diptera</taxon>
        <taxon>Nematocera</taxon>
        <taxon>Sciaroidea</taxon>
        <taxon>Sciaridae</taxon>
        <taxon>Pseudolycoriella</taxon>
    </lineage>
</organism>
<dbReference type="GO" id="GO:0005886">
    <property type="term" value="C:plasma membrane"/>
    <property type="evidence" value="ECO:0007669"/>
    <property type="project" value="UniProtKB-SubCell"/>
</dbReference>
<dbReference type="GO" id="GO:0007635">
    <property type="term" value="P:chemosensory behavior"/>
    <property type="evidence" value="ECO:0007669"/>
    <property type="project" value="TreeGrafter"/>
</dbReference>
<comment type="caution">
    <text evidence="9">The sequence shown here is derived from an EMBL/GenBank/DDBJ whole genome shotgun (WGS) entry which is preliminary data.</text>
</comment>
<evidence type="ECO:0000256" key="7">
    <source>
        <dbReference type="ARBA" id="ARBA00023224"/>
    </source>
</evidence>
<dbReference type="PANTHER" id="PTHR21143:SF123">
    <property type="entry name" value="GUSTATORY RECEPTOR FOR SUGAR TASTE 43A-RELATED"/>
    <property type="match status" value="1"/>
</dbReference>
<dbReference type="Pfam" id="PF08395">
    <property type="entry name" value="7tm_7"/>
    <property type="match status" value="1"/>
</dbReference>
<gene>
    <name evidence="9" type="primary">Gr43a_2</name>
    <name evidence="9" type="ORF">Bhyg_14959</name>
</gene>
<keyword evidence="7 8" id="KW-0807">Transducer</keyword>
<comment type="function">
    <text evidence="8">Gustatory receptor which mediates acceptance or avoidance behavior, depending on its substrates.</text>
</comment>
<accession>A0A9Q0RW45</accession>
<evidence type="ECO:0000256" key="8">
    <source>
        <dbReference type="RuleBase" id="RU363108"/>
    </source>
</evidence>
<feature type="transmembrane region" description="Helical" evidence="8">
    <location>
        <begin position="264"/>
        <end position="288"/>
    </location>
</feature>
<dbReference type="GO" id="GO:0030425">
    <property type="term" value="C:dendrite"/>
    <property type="evidence" value="ECO:0007669"/>
    <property type="project" value="TreeGrafter"/>
</dbReference>
<evidence type="ECO:0000313" key="9">
    <source>
        <dbReference type="EMBL" id="KAJ6636370.1"/>
    </source>
</evidence>
<proteinExistence type="inferred from homology"/>
<keyword evidence="6 8" id="KW-0675">Receptor</keyword>
<dbReference type="AlphaFoldDB" id="A0A9Q0RW45"/>
<name>A0A9Q0RW45_9DIPT</name>
<evidence type="ECO:0000256" key="2">
    <source>
        <dbReference type="ARBA" id="ARBA00022475"/>
    </source>
</evidence>
<feature type="transmembrane region" description="Helical" evidence="8">
    <location>
        <begin position="40"/>
        <end position="61"/>
    </location>
</feature>
<keyword evidence="2 8" id="KW-1003">Cell membrane</keyword>
<evidence type="ECO:0000256" key="3">
    <source>
        <dbReference type="ARBA" id="ARBA00022692"/>
    </source>
</evidence>
<keyword evidence="4 8" id="KW-1133">Transmembrane helix</keyword>
<evidence type="ECO:0000313" key="10">
    <source>
        <dbReference type="Proteomes" id="UP001151699"/>
    </source>
</evidence>
<dbReference type="PANTHER" id="PTHR21143">
    <property type="entry name" value="INVERTEBRATE GUSTATORY RECEPTOR"/>
    <property type="match status" value="1"/>
</dbReference>
<protein>
    <recommendedName>
        <fullName evidence="8">Gustatory receptor</fullName>
    </recommendedName>
</protein>
<keyword evidence="10" id="KW-1185">Reference proteome</keyword>
<comment type="subcellular location">
    <subcellularLocation>
        <location evidence="1 8">Cell membrane</location>
        <topology evidence="1 8">Multi-pass membrane protein</topology>
    </subcellularLocation>
</comment>